<reference evidence="2" key="1">
    <citation type="submission" date="2021-06" db="EMBL/GenBank/DDBJ databases">
        <authorList>
            <person name="Hodson N. C."/>
            <person name="Mongue J. A."/>
            <person name="Jaron S. K."/>
        </authorList>
    </citation>
    <scope>NUCLEOTIDE SEQUENCE</scope>
</reference>
<name>A0A8J2NXG9_9HEXA</name>
<sequence length="249" mass="29133">MSSLSTKLQTLFILSLSLSPDWLVRSESHSYGYCTRDEEVREHIRRACAYDIKRSVSLESNQLNTVYNSFTELENFFKGMHTESQPEPEELSQLPVLYRHRPPPMYEETKIEHQRRQQSNPKMEPLSMTYTNPPYTRSGLLLEKLQPHNNPVVKLYYPAGNNANGYREEWYSPTANPFSAQLESLSLVRKIEAPRLEMNPVELQQPLNPENMFRLRRNAQLHNFIVGCCNHGCTQRHWAIFAKDNRMCI</sequence>
<comment type="caution">
    <text evidence="2">The sequence shown here is derived from an EMBL/GenBank/DDBJ whole genome shotgun (WGS) entry which is preliminary data.</text>
</comment>
<proteinExistence type="predicted"/>
<feature type="signal peptide" evidence="1">
    <location>
        <begin position="1"/>
        <end position="26"/>
    </location>
</feature>
<dbReference type="AlphaFoldDB" id="A0A8J2NXG9"/>
<evidence type="ECO:0000313" key="2">
    <source>
        <dbReference type="EMBL" id="CAG7722388.1"/>
    </source>
</evidence>
<feature type="chain" id="PRO_5035187005" evidence="1">
    <location>
        <begin position="27"/>
        <end position="249"/>
    </location>
</feature>
<organism evidence="2 3">
    <name type="scientific">Allacma fusca</name>
    <dbReference type="NCBI Taxonomy" id="39272"/>
    <lineage>
        <taxon>Eukaryota</taxon>
        <taxon>Metazoa</taxon>
        <taxon>Ecdysozoa</taxon>
        <taxon>Arthropoda</taxon>
        <taxon>Hexapoda</taxon>
        <taxon>Collembola</taxon>
        <taxon>Symphypleona</taxon>
        <taxon>Sminthuridae</taxon>
        <taxon>Allacma</taxon>
    </lineage>
</organism>
<accession>A0A8J2NXG9</accession>
<evidence type="ECO:0000256" key="1">
    <source>
        <dbReference type="SAM" id="SignalP"/>
    </source>
</evidence>
<keyword evidence="3" id="KW-1185">Reference proteome</keyword>
<dbReference type="EMBL" id="CAJVCH010088809">
    <property type="protein sequence ID" value="CAG7722388.1"/>
    <property type="molecule type" value="Genomic_DNA"/>
</dbReference>
<dbReference type="Proteomes" id="UP000708208">
    <property type="component" value="Unassembled WGS sequence"/>
</dbReference>
<keyword evidence="1" id="KW-0732">Signal</keyword>
<protein>
    <submittedName>
        <fullName evidence="2">Uncharacterized protein</fullName>
    </submittedName>
</protein>
<evidence type="ECO:0000313" key="3">
    <source>
        <dbReference type="Proteomes" id="UP000708208"/>
    </source>
</evidence>
<gene>
    <name evidence="2" type="ORF">AFUS01_LOCUS11527</name>
</gene>